<comment type="similarity">
    <text evidence="1 5">Belongs to the DNA glycosylase MPG family.</text>
</comment>
<dbReference type="SUPFAM" id="SSF50486">
    <property type="entry name" value="FMT C-terminal domain-like"/>
    <property type="match status" value="1"/>
</dbReference>
<organism evidence="6 7">
    <name type="scientific">Candidatus Berkelbacteria bacterium CG10_big_fil_rev_8_21_14_0_10_41_12</name>
    <dbReference type="NCBI Taxonomy" id="1974513"/>
    <lineage>
        <taxon>Bacteria</taxon>
        <taxon>Candidatus Berkelbacteria</taxon>
    </lineage>
</organism>
<dbReference type="Gene3D" id="3.10.300.10">
    <property type="entry name" value="Methylpurine-DNA glycosylase (MPG)"/>
    <property type="match status" value="1"/>
</dbReference>
<dbReference type="CDD" id="cd00540">
    <property type="entry name" value="AAG"/>
    <property type="match status" value="1"/>
</dbReference>
<evidence type="ECO:0000256" key="4">
    <source>
        <dbReference type="ARBA" id="ARBA00023204"/>
    </source>
</evidence>
<dbReference type="GO" id="GO:0006284">
    <property type="term" value="P:base-excision repair"/>
    <property type="evidence" value="ECO:0007669"/>
    <property type="project" value="InterPro"/>
</dbReference>
<keyword evidence="4 5" id="KW-0234">DNA repair</keyword>
<evidence type="ECO:0000256" key="1">
    <source>
        <dbReference type="ARBA" id="ARBA00009232"/>
    </source>
</evidence>
<dbReference type="NCBIfam" id="TIGR00567">
    <property type="entry name" value="3mg"/>
    <property type="match status" value="1"/>
</dbReference>
<dbReference type="InterPro" id="IPR011034">
    <property type="entry name" value="Formyl_transferase-like_C_sf"/>
</dbReference>
<dbReference type="EC" id="3.2.2.-" evidence="5"/>
<evidence type="ECO:0000313" key="6">
    <source>
        <dbReference type="EMBL" id="PIT97120.1"/>
    </source>
</evidence>
<protein>
    <recommendedName>
        <fullName evidence="5">Putative 3-methyladenine DNA glycosylase</fullName>
        <ecNumber evidence="5">3.2.2.-</ecNumber>
    </recommendedName>
</protein>
<evidence type="ECO:0000256" key="2">
    <source>
        <dbReference type="ARBA" id="ARBA00022763"/>
    </source>
</evidence>
<dbReference type="HAMAP" id="MF_00527">
    <property type="entry name" value="3MGH"/>
    <property type="match status" value="1"/>
</dbReference>
<sequence>MFLMKLEHDFFEKSTLEVARELIGKVIVRKIDRKIIKGRIVETEAYIGEEDKACHARFGKTKRNSVMYGPAGHAYIYLCYGLFNLLNIVTEEENKPAAVLIRRIDPLSALDKNLKSYGPGNLTKYLKIGRDLNGIDIVKSTEIYIEDDGVQAHNIIRAPRVGVSYAGDHAKRKWRFILEV</sequence>
<dbReference type="InterPro" id="IPR036995">
    <property type="entry name" value="MPG_sf"/>
</dbReference>
<evidence type="ECO:0000313" key="7">
    <source>
        <dbReference type="Proteomes" id="UP000228596"/>
    </source>
</evidence>
<gene>
    <name evidence="6" type="ORF">COT77_03110</name>
</gene>
<keyword evidence="3 5" id="KW-0378">Hydrolase</keyword>
<reference evidence="7" key="1">
    <citation type="submission" date="2017-09" db="EMBL/GenBank/DDBJ databases">
        <title>Depth-based differentiation of microbial function through sediment-hosted aquifers and enrichment of novel symbionts in the deep terrestrial subsurface.</title>
        <authorList>
            <person name="Probst A.J."/>
            <person name="Ladd B."/>
            <person name="Jarett J.K."/>
            <person name="Geller-Mcgrath D.E."/>
            <person name="Sieber C.M.K."/>
            <person name="Emerson J.B."/>
            <person name="Anantharaman K."/>
            <person name="Thomas B.C."/>
            <person name="Malmstrom R."/>
            <person name="Stieglmeier M."/>
            <person name="Klingl A."/>
            <person name="Woyke T."/>
            <person name="Ryan C.M."/>
            <person name="Banfield J.F."/>
        </authorList>
    </citation>
    <scope>NUCLEOTIDE SEQUENCE [LARGE SCALE GENOMIC DNA]</scope>
</reference>
<evidence type="ECO:0000256" key="3">
    <source>
        <dbReference type="ARBA" id="ARBA00022801"/>
    </source>
</evidence>
<accession>A0A2M6WWG6</accession>
<dbReference type="Pfam" id="PF02245">
    <property type="entry name" value="Pur_DNA_glyco"/>
    <property type="match status" value="1"/>
</dbReference>
<name>A0A2M6WWG6_9BACT</name>
<dbReference type="GO" id="GO:0003677">
    <property type="term" value="F:DNA binding"/>
    <property type="evidence" value="ECO:0007669"/>
    <property type="project" value="InterPro"/>
</dbReference>
<dbReference type="EMBL" id="PEZV01000035">
    <property type="protein sequence ID" value="PIT97120.1"/>
    <property type="molecule type" value="Genomic_DNA"/>
</dbReference>
<dbReference type="InterPro" id="IPR003180">
    <property type="entry name" value="MPG"/>
</dbReference>
<dbReference type="AlphaFoldDB" id="A0A2M6WWG6"/>
<dbReference type="PANTHER" id="PTHR10429:SF0">
    <property type="entry name" value="DNA-3-METHYLADENINE GLYCOSYLASE"/>
    <property type="match status" value="1"/>
</dbReference>
<dbReference type="GO" id="GO:0003905">
    <property type="term" value="F:alkylbase DNA N-glycosylase activity"/>
    <property type="evidence" value="ECO:0007669"/>
    <property type="project" value="InterPro"/>
</dbReference>
<evidence type="ECO:0000256" key="5">
    <source>
        <dbReference type="HAMAP-Rule" id="MF_00527"/>
    </source>
</evidence>
<comment type="caution">
    <text evidence="6">The sequence shown here is derived from an EMBL/GenBank/DDBJ whole genome shotgun (WGS) entry which is preliminary data.</text>
</comment>
<dbReference type="PANTHER" id="PTHR10429">
    <property type="entry name" value="DNA-3-METHYLADENINE GLYCOSYLASE"/>
    <property type="match status" value="1"/>
</dbReference>
<dbReference type="Proteomes" id="UP000228596">
    <property type="component" value="Unassembled WGS sequence"/>
</dbReference>
<proteinExistence type="inferred from homology"/>
<keyword evidence="2 5" id="KW-0227">DNA damage</keyword>